<dbReference type="OrthoDB" id="2706316at2"/>
<sequence length="97" mass="11401">MGYILPITPYQSMQYAAIQQMGTYNYSHIEHLQRVKKQSHFEKELERHLDRATSEQQKIERMNQLHLPYSMPIIIQPPKEKSIAEITGKGNIVNTYV</sequence>
<reference evidence="1 2" key="1">
    <citation type="submission" date="2018-05" db="EMBL/GenBank/DDBJ databases">
        <title>Kurthia sibirica genome sequence.</title>
        <authorList>
            <person name="Maclea K.S."/>
            <person name="Goen A.E."/>
        </authorList>
    </citation>
    <scope>NUCLEOTIDE SEQUENCE [LARGE SCALE GENOMIC DNA]</scope>
    <source>
        <strain evidence="1 2">ATCC 49154</strain>
    </source>
</reference>
<dbReference type="AlphaFoldDB" id="A0A2U3AMX3"/>
<organism evidence="1 2">
    <name type="scientific">Kurthia sibirica</name>
    <dbReference type="NCBI Taxonomy" id="202750"/>
    <lineage>
        <taxon>Bacteria</taxon>
        <taxon>Bacillati</taxon>
        <taxon>Bacillota</taxon>
        <taxon>Bacilli</taxon>
        <taxon>Bacillales</taxon>
        <taxon>Caryophanaceae</taxon>
        <taxon>Kurthia</taxon>
    </lineage>
</organism>
<comment type="caution">
    <text evidence="1">The sequence shown here is derived from an EMBL/GenBank/DDBJ whole genome shotgun (WGS) entry which is preliminary data.</text>
</comment>
<dbReference type="EMBL" id="QFVR01000006">
    <property type="protein sequence ID" value="PWI25861.1"/>
    <property type="molecule type" value="Genomic_DNA"/>
</dbReference>
<proteinExistence type="predicted"/>
<dbReference type="RefSeq" id="WP_109305617.1">
    <property type="nucleotide sequence ID" value="NZ_BJUF01000025.1"/>
</dbReference>
<dbReference type="Proteomes" id="UP000245938">
    <property type="component" value="Unassembled WGS sequence"/>
</dbReference>
<evidence type="ECO:0000313" key="1">
    <source>
        <dbReference type="EMBL" id="PWI25861.1"/>
    </source>
</evidence>
<evidence type="ECO:0000313" key="2">
    <source>
        <dbReference type="Proteomes" id="UP000245938"/>
    </source>
</evidence>
<protein>
    <submittedName>
        <fullName evidence="1">Uncharacterized protein</fullName>
    </submittedName>
</protein>
<accession>A0A2U3AMX3</accession>
<gene>
    <name evidence="1" type="ORF">DEX24_06570</name>
</gene>
<name>A0A2U3AMX3_9BACL</name>
<keyword evidence="2" id="KW-1185">Reference proteome</keyword>